<dbReference type="EMBL" id="VYKL01000015">
    <property type="protein sequence ID" value="KAA9025693.1"/>
    <property type="molecule type" value="Genomic_DNA"/>
</dbReference>
<sequence>MSNCKLDHSREDVKNKYESQRLFLPEEINTRFAGFFSGEPTQAELNEMFHLLKKYDLSSEEEQQERNKQILLLLK</sequence>
<dbReference type="RefSeq" id="WP_150439348.1">
    <property type="nucleotide sequence ID" value="NZ_VYKL01000015.1"/>
</dbReference>
<gene>
    <name evidence="1" type="ORF">F4V44_07305</name>
</gene>
<dbReference type="AlphaFoldDB" id="A0A5J5HVI9"/>
<dbReference type="OrthoDB" id="2353604at2"/>
<comment type="caution">
    <text evidence="1">The sequence shown here is derived from an EMBL/GenBank/DDBJ whole genome shotgun (WGS) entry which is preliminary data.</text>
</comment>
<evidence type="ECO:0000313" key="1">
    <source>
        <dbReference type="EMBL" id="KAA9025693.1"/>
    </source>
</evidence>
<name>A0A5J5HVI9_9BACI</name>
<protein>
    <submittedName>
        <fullName evidence="1">Group-specific protein</fullName>
    </submittedName>
</protein>
<organism evidence="1 2">
    <name type="scientific">Niallia endozanthoxylica</name>
    <dbReference type="NCBI Taxonomy" id="2036016"/>
    <lineage>
        <taxon>Bacteria</taxon>
        <taxon>Bacillati</taxon>
        <taxon>Bacillota</taxon>
        <taxon>Bacilli</taxon>
        <taxon>Bacillales</taxon>
        <taxon>Bacillaceae</taxon>
        <taxon>Niallia</taxon>
    </lineage>
</organism>
<keyword evidence="2" id="KW-1185">Reference proteome</keyword>
<evidence type="ECO:0000313" key="2">
    <source>
        <dbReference type="Proteomes" id="UP000326671"/>
    </source>
</evidence>
<reference evidence="1 2" key="1">
    <citation type="submission" date="2019-09" db="EMBL/GenBank/DDBJ databases">
        <title>Whole genome sequences of isolates from the Mars Exploration Rovers.</title>
        <authorList>
            <person name="Seuylemezian A."/>
            <person name="Vaishampayan P."/>
        </authorList>
    </citation>
    <scope>NUCLEOTIDE SEQUENCE [LARGE SCALE GENOMIC DNA]</scope>
    <source>
        <strain evidence="1 2">MER_TA_151</strain>
    </source>
</reference>
<accession>A0A5J5HVI9</accession>
<proteinExistence type="predicted"/>
<dbReference type="Proteomes" id="UP000326671">
    <property type="component" value="Unassembled WGS sequence"/>
</dbReference>